<gene>
    <name evidence="9" type="ORF">EYB31_33335</name>
</gene>
<feature type="transmembrane region" description="Helical" evidence="8">
    <location>
        <begin position="146"/>
        <end position="167"/>
    </location>
</feature>
<feature type="transmembrane region" description="Helical" evidence="8">
    <location>
        <begin position="230"/>
        <end position="249"/>
    </location>
</feature>
<dbReference type="FunFam" id="1.10.3470.10:FF:000001">
    <property type="entry name" value="Vitamin B12 ABC transporter permease BtuC"/>
    <property type="match status" value="1"/>
</dbReference>
<name>A0A4Q9DG07_9BACL</name>
<dbReference type="EMBL" id="SIRE01000032">
    <property type="protein sequence ID" value="TBL70460.1"/>
    <property type="molecule type" value="Genomic_DNA"/>
</dbReference>
<organism evidence="9 10">
    <name type="scientific">Paenibacillus thalictri</name>
    <dbReference type="NCBI Taxonomy" id="2527873"/>
    <lineage>
        <taxon>Bacteria</taxon>
        <taxon>Bacillati</taxon>
        <taxon>Bacillota</taxon>
        <taxon>Bacilli</taxon>
        <taxon>Bacillales</taxon>
        <taxon>Paenibacillaceae</taxon>
        <taxon>Paenibacillus</taxon>
    </lineage>
</organism>
<dbReference type="InterPro" id="IPR037294">
    <property type="entry name" value="ABC_BtuC-like"/>
</dbReference>
<evidence type="ECO:0000256" key="8">
    <source>
        <dbReference type="SAM" id="Phobius"/>
    </source>
</evidence>
<dbReference type="Gene3D" id="1.10.3470.10">
    <property type="entry name" value="ABC transporter involved in vitamin B12 uptake, BtuC"/>
    <property type="match status" value="1"/>
</dbReference>
<evidence type="ECO:0000256" key="4">
    <source>
        <dbReference type="ARBA" id="ARBA00022475"/>
    </source>
</evidence>
<protein>
    <submittedName>
        <fullName evidence="9">Iron ABC transporter permease</fullName>
    </submittedName>
</protein>
<comment type="caution">
    <text evidence="9">The sequence shown here is derived from an EMBL/GenBank/DDBJ whole genome shotgun (WGS) entry which is preliminary data.</text>
</comment>
<keyword evidence="3" id="KW-0813">Transport</keyword>
<feature type="transmembrane region" description="Helical" evidence="8">
    <location>
        <begin position="269"/>
        <end position="293"/>
    </location>
</feature>
<keyword evidence="5 8" id="KW-0812">Transmembrane</keyword>
<feature type="transmembrane region" description="Helical" evidence="8">
    <location>
        <begin position="336"/>
        <end position="354"/>
    </location>
</feature>
<dbReference type="PANTHER" id="PTHR30472">
    <property type="entry name" value="FERRIC ENTEROBACTIN TRANSPORT SYSTEM PERMEASE PROTEIN"/>
    <property type="match status" value="1"/>
</dbReference>
<keyword evidence="6 8" id="KW-1133">Transmembrane helix</keyword>
<feature type="transmembrane region" description="Helical" evidence="8">
    <location>
        <begin position="38"/>
        <end position="59"/>
    </location>
</feature>
<evidence type="ECO:0000256" key="5">
    <source>
        <dbReference type="ARBA" id="ARBA00022692"/>
    </source>
</evidence>
<keyword evidence="4" id="KW-1003">Cell membrane</keyword>
<comment type="similarity">
    <text evidence="2">Belongs to the binding-protein-dependent transport system permease family. FecCD subfamily.</text>
</comment>
<feature type="transmembrane region" description="Helical" evidence="8">
    <location>
        <begin position="179"/>
        <end position="201"/>
    </location>
</feature>
<evidence type="ECO:0000256" key="6">
    <source>
        <dbReference type="ARBA" id="ARBA00022989"/>
    </source>
</evidence>
<feature type="transmembrane region" description="Helical" evidence="8">
    <location>
        <begin position="92"/>
        <end position="109"/>
    </location>
</feature>
<dbReference type="GO" id="GO:0033214">
    <property type="term" value="P:siderophore-iron import into cell"/>
    <property type="evidence" value="ECO:0007669"/>
    <property type="project" value="TreeGrafter"/>
</dbReference>
<dbReference type="SUPFAM" id="SSF81345">
    <property type="entry name" value="ABC transporter involved in vitamin B12 uptake, BtuC"/>
    <property type="match status" value="1"/>
</dbReference>
<dbReference type="GO" id="GO:0005886">
    <property type="term" value="C:plasma membrane"/>
    <property type="evidence" value="ECO:0007669"/>
    <property type="project" value="UniProtKB-SubCell"/>
</dbReference>
<evidence type="ECO:0000256" key="3">
    <source>
        <dbReference type="ARBA" id="ARBA00022448"/>
    </source>
</evidence>
<sequence>MKKVAYMIRSKVADNDKAGPAGAAPAVRWRSRPWAATLILTGGLAALVLGMLLSVSLGAEDIRFATVWEAVFRFNRHLTQHQIIQELRLPRVLGGAIVGACFAVAGAIMQGMTRNPLADSGLLGLNAGAGFALALCFAFVPGLPYMYLILYSFVGAGLGAALVYGIGSLARGGLTPIRLVLAGAALSALLTALSEGVALYYRIGQDLAFWYAGGVAGTKWLQLKIMFPWVAVAMVGAFALSRAFTMLSLGDNVAQGLGVRTGLVKLGGAAIVLILAGAGVSAVGVVGFVGLIIPHITRRLVGVDYRWIIPCSAVLGALLVVFADLAARMLNPPHETPVGAIIALIGVPFFLYLARKEEREL</sequence>
<dbReference type="InterPro" id="IPR000522">
    <property type="entry name" value="ABC_transptr_permease_BtuC"/>
</dbReference>
<dbReference type="GO" id="GO:0022857">
    <property type="term" value="F:transmembrane transporter activity"/>
    <property type="evidence" value="ECO:0007669"/>
    <property type="project" value="InterPro"/>
</dbReference>
<comment type="subcellular location">
    <subcellularLocation>
        <location evidence="1">Cell membrane</location>
        <topology evidence="1">Multi-pass membrane protein</topology>
    </subcellularLocation>
</comment>
<feature type="transmembrane region" description="Helical" evidence="8">
    <location>
        <begin position="121"/>
        <end position="140"/>
    </location>
</feature>
<dbReference type="CDD" id="cd06550">
    <property type="entry name" value="TM_ABC_iron-siderophores_like"/>
    <property type="match status" value="1"/>
</dbReference>
<evidence type="ECO:0000256" key="7">
    <source>
        <dbReference type="ARBA" id="ARBA00023136"/>
    </source>
</evidence>
<proteinExistence type="inferred from homology"/>
<dbReference type="Pfam" id="PF01032">
    <property type="entry name" value="FecCD"/>
    <property type="match status" value="1"/>
</dbReference>
<dbReference type="PANTHER" id="PTHR30472:SF58">
    <property type="entry name" value="IRON(3+)-HYDROXAMATE IMPORT SYSTEM PERMEASE PROTEIN FHUB"/>
    <property type="match status" value="1"/>
</dbReference>
<dbReference type="Proteomes" id="UP000293142">
    <property type="component" value="Unassembled WGS sequence"/>
</dbReference>
<keyword evidence="7 8" id="KW-0472">Membrane</keyword>
<reference evidence="9 10" key="1">
    <citation type="submission" date="2019-02" db="EMBL/GenBank/DDBJ databases">
        <title>Paenibacillus sp. nov., isolated from surface-sterilized tissue of Thalictrum simplex L.</title>
        <authorList>
            <person name="Tuo L."/>
        </authorList>
    </citation>
    <scope>NUCLEOTIDE SEQUENCE [LARGE SCALE GENOMIC DNA]</scope>
    <source>
        <strain evidence="9 10">N2SHLJ1</strain>
    </source>
</reference>
<evidence type="ECO:0000256" key="1">
    <source>
        <dbReference type="ARBA" id="ARBA00004651"/>
    </source>
</evidence>
<dbReference type="OrthoDB" id="9811721at2"/>
<dbReference type="AlphaFoldDB" id="A0A4Q9DG07"/>
<feature type="transmembrane region" description="Helical" evidence="8">
    <location>
        <begin position="305"/>
        <end position="330"/>
    </location>
</feature>
<evidence type="ECO:0000256" key="2">
    <source>
        <dbReference type="ARBA" id="ARBA00007935"/>
    </source>
</evidence>
<evidence type="ECO:0000313" key="10">
    <source>
        <dbReference type="Proteomes" id="UP000293142"/>
    </source>
</evidence>
<accession>A0A4Q9DG07</accession>
<evidence type="ECO:0000313" key="9">
    <source>
        <dbReference type="EMBL" id="TBL70460.1"/>
    </source>
</evidence>
<keyword evidence="10" id="KW-1185">Reference proteome</keyword>